<sequence length="190" mass="21265">MSSDARSTTPSLNARSADRQSARRYYVNGSEADLDLDPDMEEKRHPPQDTQVSKSENGKPRSKPVLKKMKAPDDEEDEITTDLVPVMRILKRKRIADPKGPVTVTATQLNRFDVAMELIRLLKEAGMVIGSFDADALFDVDLNVIQATSRDLFQKLKILVGEPRKIDPTPLRNRLPRALKSIDTGGEIQL</sequence>
<evidence type="ECO:0008006" key="4">
    <source>
        <dbReference type="Google" id="ProtNLM"/>
    </source>
</evidence>
<proteinExistence type="predicted"/>
<feature type="region of interest" description="Disordered" evidence="1">
    <location>
        <begin position="1"/>
        <end position="77"/>
    </location>
</feature>
<feature type="compositionally biased region" description="Polar residues" evidence="1">
    <location>
        <begin position="1"/>
        <end position="14"/>
    </location>
</feature>
<keyword evidence="3" id="KW-1185">Reference proteome</keyword>
<comment type="caution">
    <text evidence="2">The sequence shown here is derived from an EMBL/GenBank/DDBJ whole genome shotgun (WGS) entry which is preliminary data.</text>
</comment>
<evidence type="ECO:0000313" key="3">
    <source>
        <dbReference type="Proteomes" id="UP000198211"/>
    </source>
</evidence>
<gene>
    <name evidence="2" type="ORF">PHMEG_0005340</name>
</gene>
<reference evidence="3" key="1">
    <citation type="submission" date="2017-03" db="EMBL/GenBank/DDBJ databases">
        <title>Phytopthora megakarya and P. palmivora, two closely related causual agents of cacao black pod achieved similar genome size and gene model numbers by different mechanisms.</title>
        <authorList>
            <person name="Ali S."/>
            <person name="Shao J."/>
            <person name="Larry D.J."/>
            <person name="Kronmiller B."/>
            <person name="Shen D."/>
            <person name="Strem M.D."/>
            <person name="Melnick R.L."/>
            <person name="Guiltinan M.J."/>
            <person name="Tyler B.M."/>
            <person name="Meinhardt L.W."/>
            <person name="Bailey B.A."/>
        </authorList>
    </citation>
    <scope>NUCLEOTIDE SEQUENCE [LARGE SCALE GENOMIC DNA]</scope>
    <source>
        <strain evidence="3">zdho120</strain>
    </source>
</reference>
<feature type="compositionally biased region" description="Basic residues" evidence="1">
    <location>
        <begin position="60"/>
        <end position="69"/>
    </location>
</feature>
<accession>A0A225WRH9</accession>
<protein>
    <recommendedName>
        <fullName evidence="4">Eukaryotic/viral aspartic protease</fullName>
    </recommendedName>
</protein>
<dbReference type="OrthoDB" id="129427at2759"/>
<name>A0A225WRH9_9STRA</name>
<evidence type="ECO:0000313" key="2">
    <source>
        <dbReference type="EMBL" id="OWZ20276.1"/>
    </source>
</evidence>
<dbReference type="EMBL" id="NBNE01000342">
    <property type="protein sequence ID" value="OWZ20276.1"/>
    <property type="molecule type" value="Genomic_DNA"/>
</dbReference>
<evidence type="ECO:0000256" key="1">
    <source>
        <dbReference type="SAM" id="MobiDB-lite"/>
    </source>
</evidence>
<dbReference type="AlphaFoldDB" id="A0A225WRH9"/>
<dbReference type="Proteomes" id="UP000198211">
    <property type="component" value="Unassembled WGS sequence"/>
</dbReference>
<organism evidence="2 3">
    <name type="scientific">Phytophthora megakarya</name>
    <dbReference type="NCBI Taxonomy" id="4795"/>
    <lineage>
        <taxon>Eukaryota</taxon>
        <taxon>Sar</taxon>
        <taxon>Stramenopiles</taxon>
        <taxon>Oomycota</taxon>
        <taxon>Peronosporomycetes</taxon>
        <taxon>Peronosporales</taxon>
        <taxon>Peronosporaceae</taxon>
        <taxon>Phytophthora</taxon>
    </lineage>
</organism>